<accession>A0A1G2H4M6</accession>
<feature type="transmembrane region" description="Helical" evidence="1">
    <location>
        <begin position="132"/>
        <end position="155"/>
    </location>
</feature>
<keyword evidence="1" id="KW-0472">Membrane</keyword>
<feature type="transmembrane region" description="Helical" evidence="1">
    <location>
        <begin position="37"/>
        <end position="57"/>
    </location>
</feature>
<reference evidence="2 3" key="1">
    <citation type="journal article" date="2016" name="Nat. Commun.">
        <title>Thousands of microbial genomes shed light on interconnected biogeochemical processes in an aquifer system.</title>
        <authorList>
            <person name="Anantharaman K."/>
            <person name="Brown C.T."/>
            <person name="Hug L.A."/>
            <person name="Sharon I."/>
            <person name="Castelle C.J."/>
            <person name="Probst A.J."/>
            <person name="Thomas B.C."/>
            <person name="Singh A."/>
            <person name="Wilkins M.J."/>
            <person name="Karaoz U."/>
            <person name="Brodie E.L."/>
            <person name="Williams K.H."/>
            <person name="Hubbard S.S."/>
            <person name="Banfield J.F."/>
        </authorList>
    </citation>
    <scope>NUCLEOTIDE SEQUENCE [LARGE SCALE GENOMIC DNA]</scope>
</reference>
<protein>
    <recommendedName>
        <fullName evidence="4">Rod shape-determining protein MreD</fullName>
    </recommendedName>
</protein>
<evidence type="ECO:0000313" key="2">
    <source>
        <dbReference type="EMBL" id="OGZ56918.1"/>
    </source>
</evidence>
<dbReference type="EMBL" id="MHNY01000001">
    <property type="protein sequence ID" value="OGZ56918.1"/>
    <property type="molecule type" value="Genomic_DNA"/>
</dbReference>
<dbReference type="Proteomes" id="UP000178186">
    <property type="component" value="Unassembled WGS sequence"/>
</dbReference>
<keyword evidence="1" id="KW-0812">Transmembrane</keyword>
<evidence type="ECO:0008006" key="4">
    <source>
        <dbReference type="Google" id="ProtNLM"/>
    </source>
</evidence>
<gene>
    <name evidence="2" type="ORF">A3H64_03415</name>
</gene>
<evidence type="ECO:0000313" key="3">
    <source>
        <dbReference type="Proteomes" id="UP000178186"/>
    </source>
</evidence>
<dbReference type="STRING" id="1802128.A3H64_03415"/>
<organism evidence="2 3">
    <name type="scientific">Candidatus Ryanbacteria bacterium RIFCSPLOWO2_02_FULL_45_11c</name>
    <dbReference type="NCBI Taxonomy" id="1802128"/>
    <lineage>
        <taxon>Bacteria</taxon>
        <taxon>Candidatus Ryaniibacteriota</taxon>
    </lineage>
</organism>
<dbReference type="AlphaFoldDB" id="A0A1G2H4M6"/>
<feature type="transmembrane region" description="Helical" evidence="1">
    <location>
        <begin position="69"/>
        <end position="90"/>
    </location>
</feature>
<keyword evidence="1" id="KW-1133">Transmembrane helix</keyword>
<name>A0A1G2H4M6_9BACT</name>
<comment type="caution">
    <text evidence="2">The sequence shown here is derived from an EMBL/GenBank/DDBJ whole genome shotgun (WGS) entry which is preliminary data.</text>
</comment>
<sequence>MSKGLQNMAAGGGVGIFFLLQISVASGATSFLFFPAAALYLATYMTAYFAFVTGVLIGSIWDSVSLAPFGVYALGLGAAMGGASVCMRLVDERSMVARGFVSSLLWVTYVIVLGVMYLFWEKETYVFMLLRYDGLVGFIVLLAILGGCLTLQKLYRHR</sequence>
<proteinExistence type="predicted"/>
<feature type="transmembrane region" description="Helical" evidence="1">
    <location>
        <begin position="96"/>
        <end position="120"/>
    </location>
</feature>
<evidence type="ECO:0000256" key="1">
    <source>
        <dbReference type="SAM" id="Phobius"/>
    </source>
</evidence>